<dbReference type="EMBL" id="LSFI01000108">
    <property type="protein sequence ID" value="OAG26664.1"/>
    <property type="molecule type" value="Genomic_DNA"/>
</dbReference>
<proteinExistence type="inferred from homology"/>
<dbReference type="NCBIfam" id="TIGR00231">
    <property type="entry name" value="small_GTP"/>
    <property type="match status" value="1"/>
</dbReference>
<comment type="catalytic activity">
    <reaction evidence="11">
        <text>GTP + H2O = GDP + phosphate + H(+)</text>
        <dbReference type="Rhea" id="RHEA:19669"/>
        <dbReference type="ChEBI" id="CHEBI:15377"/>
        <dbReference type="ChEBI" id="CHEBI:15378"/>
        <dbReference type="ChEBI" id="CHEBI:37565"/>
        <dbReference type="ChEBI" id="CHEBI:43474"/>
        <dbReference type="ChEBI" id="CHEBI:58189"/>
        <dbReference type="EC" id="3.6.5.3"/>
    </reaction>
</comment>
<evidence type="ECO:0000256" key="3">
    <source>
        <dbReference type="ARBA" id="ARBA00022768"/>
    </source>
</evidence>
<keyword evidence="11" id="KW-0479">Metal-binding</keyword>
<dbReference type="NCBIfam" id="NF000766">
    <property type="entry name" value="PRK00049.1"/>
    <property type="match status" value="1"/>
</dbReference>
<comment type="subunit">
    <text evidence="10">(Microbial infection) Upon infection by bacteriophage Qbeta, part of the viral RNA-dependent RNA polymerase complex, the other subunits are the viral replicase catalytic subunit (AC P14647), host ribosomal protein S1 and EF-Ts.</text>
</comment>
<dbReference type="InterPro" id="IPR004161">
    <property type="entry name" value="EFTu-like_2"/>
</dbReference>
<feature type="domain" description="Tr-type G" evidence="12">
    <location>
        <begin position="10"/>
        <end position="209"/>
    </location>
</feature>
<gene>
    <name evidence="11 13" type="primary">tuf</name>
    <name evidence="13" type="ORF">TH606_11165</name>
</gene>
<dbReference type="InterPro" id="IPR027417">
    <property type="entry name" value="P-loop_NTPase"/>
</dbReference>
<comment type="subunit">
    <text evidence="9">Monomer. Heterotetramer composed of two EF-Ts.EF-Tu dimer complexes.</text>
</comment>
<evidence type="ECO:0000259" key="12">
    <source>
        <dbReference type="PROSITE" id="PS51722"/>
    </source>
</evidence>
<dbReference type="HAMAP" id="MF_00118_B">
    <property type="entry name" value="EF_Tu_B"/>
    <property type="match status" value="1"/>
</dbReference>
<dbReference type="InterPro" id="IPR041709">
    <property type="entry name" value="EF-Tu_GTP-bd"/>
</dbReference>
<keyword evidence="3 11" id="KW-0251">Elongation factor</keyword>
<evidence type="ECO:0000256" key="7">
    <source>
        <dbReference type="ARBA" id="ARBA00029554"/>
    </source>
</evidence>
<dbReference type="InterPro" id="IPR004160">
    <property type="entry name" value="Transl_elong_EFTu/EF1A_C"/>
</dbReference>
<comment type="function">
    <text evidence="11">GTP hydrolase that promotes the GTP-dependent binding of aminoacyl-tRNA to the A-site of ribosomes during protein biosynthesis.</text>
</comment>
<evidence type="ECO:0000256" key="2">
    <source>
        <dbReference type="ARBA" id="ARBA00022741"/>
    </source>
</evidence>
<dbReference type="PRINTS" id="PR00315">
    <property type="entry name" value="ELONGATNFCT"/>
</dbReference>
<evidence type="ECO:0000256" key="9">
    <source>
        <dbReference type="ARBA" id="ARBA00063778"/>
    </source>
</evidence>
<feature type="binding site" evidence="11">
    <location>
        <begin position="81"/>
        <end position="85"/>
    </location>
    <ligand>
        <name>GTP</name>
        <dbReference type="ChEBI" id="CHEBI:37565"/>
    </ligand>
</feature>
<dbReference type="InterPro" id="IPR033720">
    <property type="entry name" value="EFTU_2"/>
</dbReference>
<keyword evidence="4 11" id="KW-0378">Hydrolase</keyword>
<evidence type="ECO:0000256" key="4">
    <source>
        <dbReference type="ARBA" id="ARBA00022801"/>
    </source>
</evidence>
<protein>
    <recommendedName>
        <fullName evidence="7 11">Elongation factor Tu</fullName>
        <shortName evidence="11">EF-Tu</shortName>
        <ecNumber evidence="11">3.6.5.3</ecNumber>
    </recommendedName>
</protein>
<dbReference type="NCBIfam" id="TIGR00485">
    <property type="entry name" value="EF-Tu"/>
    <property type="match status" value="1"/>
</dbReference>
<accession>A0A177E3X4</accession>
<evidence type="ECO:0000256" key="5">
    <source>
        <dbReference type="ARBA" id="ARBA00022917"/>
    </source>
</evidence>
<dbReference type="Pfam" id="PF03144">
    <property type="entry name" value="GTP_EFTU_D2"/>
    <property type="match status" value="1"/>
</dbReference>
<evidence type="ECO:0000313" key="13">
    <source>
        <dbReference type="EMBL" id="OAG26664.1"/>
    </source>
</evidence>
<keyword evidence="6 11" id="KW-0342">GTP-binding</keyword>
<dbReference type="PANTHER" id="PTHR43721:SF22">
    <property type="entry name" value="ELONGATION FACTOR TU, MITOCHONDRIAL"/>
    <property type="match status" value="1"/>
</dbReference>
<dbReference type="STRING" id="1795632.TH606_11165"/>
<feature type="binding site" evidence="11">
    <location>
        <position position="26"/>
    </location>
    <ligand>
        <name>Mg(2+)</name>
        <dbReference type="ChEBI" id="CHEBI:18420"/>
    </ligand>
</feature>
<dbReference type="Pfam" id="PF00009">
    <property type="entry name" value="GTP_EFTU"/>
    <property type="match status" value="1"/>
</dbReference>
<dbReference type="SUPFAM" id="SSF50447">
    <property type="entry name" value="Translation proteins"/>
    <property type="match status" value="1"/>
</dbReference>
<evidence type="ECO:0000313" key="14">
    <source>
        <dbReference type="Proteomes" id="UP000076964"/>
    </source>
</evidence>
<evidence type="ECO:0000256" key="11">
    <source>
        <dbReference type="HAMAP-Rule" id="MF_00118"/>
    </source>
</evidence>
<name>A0A177E3X4_9BACT</name>
<dbReference type="SUPFAM" id="SSF52540">
    <property type="entry name" value="P-loop containing nucleoside triphosphate hydrolases"/>
    <property type="match status" value="1"/>
</dbReference>
<dbReference type="PROSITE" id="PS00301">
    <property type="entry name" value="G_TR_1"/>
    <property type="match status" value="1"/>
</dbReference>
<comment type="similarity">
    <text evidence="1 11">Belongs to the TRAFAC class translation factor GTPase superfamily. Classic translation factor GTPase family. EF-Tu/EF-1A subfamily.</text>
</comment>
<organism evidence="13 14">
    <name type="scientific">Thermodesulfatator autotrophicus</name>
    <dbReference type="NCBI Taxonomy" id="1795632"/>
    <lineage>
        <taxon>Bacteria</taxon>
        <taxon>Pseudomonadati</taxon>
        <taxon>Thermodesulfobacteriota</taxon>
        <taxon>Thermodesulfobacteria</taxon>
        <taxon>Thermodesulfobacteriales</taxon>
        <taxon>Thermodesulfatatoraceae</taxon>
        <taxon>Thermodesulfatator</taxon>
    </lineage>
</organism>
<dbReference type="AlphaFoldDB" id="A0A177E3X4"/>
<dbReference type="GO" id="GO:0000287">
    <property type="term" value="F:magnesium ion binding"/>
    <property type="evidence" value="ECO:0007669"/>
    <property type="project" value="UniProtKB-UniRule"/>
</dbReference>
<dbReference type="OrthoDB" id="9804504at2"/>
<evidence type="ECO:0000256" key="8">
    <source>
        <dbReference type="ARBA" id="ARBA00058140"/>
    </source>
</evidence>
<dbReference type="PANTHER" id="PTHR43721">
    <property type="entry name" value="ELONGATION FACTOR TU-RELATED"/>
    <property type="match status" value="1"/>
</dbReference>
<dbReference type="GO" id="GO:0005829">
    <property type="term" value="C:cytosol"/>
    <property type="evidence" value="ECO:0007669"/>
    <property type="project" value="TreeGrafter"/>
</dbReference>
<dbReference type="CDD" id="cd01884">
    <property type="entry name" value="EF_Tu"/>
    <property type="match status" value="1"/>
</dbReference>
<evidence type="ECO:0000256" key="10">
    <source>
        <dbReference type="ARBA" id="ARBA00064283"/>
    </source>
</evidence>
<dbReference type="EC" id="3.6.5.3" evidence="11"/>
<evidence type="ECO:0000256" key="6">
    <source>
        <dbReference type="ARBA" id="ARBA00023134"/>
    </source>
</evidence>
<dbReference type="GO" id="GO:0003924">
    <property type="term" value="F:GTPase activity"/>
    <property type="evidence" value="ECO:0007669"/>
    <property type="project" value="UniProtKB-UniRule"/>
</dbReference>
<keyword evidence="2 11" id="KW-0547">Nucleotide-binding</keyword>
<dbReference type="NCBIfam" id="NF009373">
    <property type="entry name" value="PRK12736.1"/>
    <property type="match status" value="1"/>
</dbReference>
<reference evidence="13 14" key="1">
    <citation type="submission" date="2016-02" db="EMBL/GenBank/DDBJ databases">
        <title>Draft genome sequence of Thermodesulfatator sp. S606.</title>
        <authorList>
            <person name="Lai Q."/>
            <person name="Cao J."/>
            <person name="Dupont S."/>
            <person name="Shao Z."/>
            <person name="Jebbar M."/>
            <person name="Alain K."/>
        </authorList>
    </citation>
    <scope>NUCLEOTIDE SEQUENCE [LARGE SCALE GENOMIC DNA]</scope>
    <source>
        <strain evidence="13 14">S606</strain>
    </source>
</reference>
<dbReference type="InterPro" id="IPR050055">
    <property type="entry name" value="EF-Tu_GTPase"/>
</dbReference>
<dbReference type="InterPro" id="IPR009001">
    <property type="entry name" value="Transl_elong_EF1A/Init_IF2_C"/>
</dbReference>
<dbReference type="NCBIfam" id="NF009372">
    <property type="entry name" value="PRK12735.1"/>
    <property type="match status" value="1"/>
</dbReference>
<dbReference type="Gene3D" id="3.40.50.300">
    <property type="entry name" value="P-loop containing nucleotide triphosphate hydrolases"/>
    <property type="match status" value="1"/>
</dbReference>
<keyword evidence="11" id="KW-0963">Cytoplasm</keyword>
<dbReference type="Pfam" id="PF03143">
    <property type="entry name" value="GTP_EFTU_D3"/>
    <property type="match status" value="1"/>
</dbReference>
<keyword evidence="14" id="KW-1185">Reference proteome</keyword>
<dbReference type="InterPro" id="IPR009000">
    <property type="entry name" value="Transl_B-barrel_sf"/>
</dbReference>
<keyword evidence="5 11" id="KW-0648">Protein biosynthesis</keyword>
<dbReference type="Proteomes" id="UP000076964">
    <property type="component" value="Unassembled WGS sequence"/>
</dbReference>
<dbReference type="FunFam" id="3.40.50.300:FF:000003">
    <property type="entry name" value="Elongation factor Tu"/>
    <property type="match status" value="1"/>
</dbReference>
<comment type="subcellular location">
    <subcellularLocation>
        <location evidence="11">Cytoplasm</location>
    </subcellularLocation>
</comment>
<dbReference type="InterPro" id="IPR004541">
    <property type="entry name" value="Transl_elong_EFTu/EF1A_bac/org"/>
</dbReference>
<dbReference type="CDD" id="cd03697">
    <property type="entry name" value="EFTU_II"/>
    <property type="match status" value="1"/>
</dbReference>
<dbReference type="CDD" id="cd03707">
    <property type="entry name" value="EFTU_III"/>
    <property type="match status" value="1"/>
</dbReference>
<dbReference type="Gene3D" id="2.40.30.10">
    <property type="entry name" value="Translation factors"/>
    <property type="match status" value="2"/>
</dbReference>
<dbReference type="GO" id="GO:0003746">
    <property type="term" value="F:translation elongation factor activity"/>
    <property type="evidence" value="ECO:0007669"/>
    <property type="project" value="UniProtKB-UniRule"/>
</dbReference>
<dbReference type="InterPro" id="IPR031157">
    <property type="entry name" value="G_TR_CS"/>
</dbReference>
<comment type="function">
    <text evidence="8">May play an important regulatory role in cell growth and in the bacterial response to nutrient deprivation.</text>
</comment>
<dbReference type="SUPFAM" id="SSF50465">
    <property type="entry name" value="EF-Tu/eEF-1alpha/eIF2-gamma C-terminal domain"/>
    <property type="match status" value="1"/>
</dbReference>
<dbReference type="PROSITE" id="PS51722">
    <property type="entry name" value="G_TR_2"/>
    <property type="match status" value="1"/>
</dbReference>
<feature type="binding site" evidence="11">
    <location>
        <begin position="19"/>
        <end position="26"/>
    </location>
    <ligand>
        <name>GTP</name>
        <dbReference type="ChEBI" id="CHEBI:37565"/>
    </ligand>
</feature>
<comment type="caution">
    <text evidence="13">The sequence shown here is derived from an EMBL/GenBank/DDBJ whole genome shotgun (WGS) entry which is preliminary data.</text>
</comment>
<dbReference type="InterPro" id="IPR005225">
    <property type="entry name" value="Small_GTP-bd"/>
</dbReference>
<dbReference type="FunFam" id="2.40.30.10:FF:000001">
    <property type="entry name" value="Elongation factor Tu"/>
    <property type="match status" value="1"/>
</dbReference>
<dbReference type="RefSeq" id="WP_068544071.1">
    <property type="nucleotide sequence ID" value="NZ_LSFI01000108.1"/>
</dbReference>
<evidence type="ECO:0000256" key="1">
    <source>
        <dbReference type="ARBA" id="ARBA00007249"/>
    </source>
</evidence>
<dbReference type="GO" id="GO:0005525">
    <property type="term" value="F:GTP binding"/>
    <property type="evidence" value="ECO:0007669"/>
    <property type="project" value="UniProtKB-UniRule"/>
</dbReference>
<keyword evidence="11" id="KW-0460">Magnesium</keyword>
<dbReference type="InterPro" id="IPR000795">
    <property type="entry name" value="T_Tr_GTP-bd_dom"/>
</dbReference>
<sequence length="399" mass="44553">MSKQKFERRKPHLNIGTIGHIDHGKTTLTSAITRVLSTKGWAEWIPFDNIDRAPEEKQRGITIQLAHVEYETEKRHYAHVDCPGHADYIKNMITGAAQMDGAILVVAATDGPMPQTREHILLARQVNVPAIVVFMNKVDMVDDEELLELVELEIRELLSKYDFPGDEVPVIRGSALKALECGCGKEECEWCGKIWELMRAVDDYIPEPKREIDKPFLMPIEDVFSISGRGTVVTGRVERGVIRPGDEVEIVGLRPTIKTVATSVEMFRKILDEGLPGDNVGILLRGVGKDEVERGQVLAQPGSITPHTRFKAEVYILTKEEGGRHTPFFNGYRPQFYFRTTDVTGVVTLPEGVEMVMPGDNVEFEVQLIKPVAMEEGLRFAIREGGRTVGAGVVTKILE</sequence>
<feature type="binding site" evidence="11">
    <location>
        <begin position="136"/>
        <end position="139"/>
    </location>
    <ligand>
        <name>GTP</name>
        <dbReference type="ChEBI" id="CHEBI:37565"/>
    </ligand>
</feature>